<dbReference type="Proteomes" id="UP000034354">
    <property type="component" value="Unassembled WGS sequence"/>
</dbReference>
<dbReference type="STRING" id="1618993.UX09_C0046G0005"/>
<evidence type="ECO:0000313" key="2">
    <source>
        <dbReference type="Proteomes" id="UP000034354"/>
    </source>
</evidence>
<dbReference type="AlphaFoldDB" id="A0A0G1PMN5"/>
<sequence>MRAKDRLDIFLETGDDPDSEEKFFQGRLLIHRDSPINGGVYLGGAVREAIVVDDTKFDQEVFLRVYREATEVLTQLIRNQQNLDSFFPRLLEIVNRALKLSVEKTEEIVIRYLTGEEQKISLGVFLHEGYGVCRHQSLLTAYIIEKAILEKRIFGRVSVDRNFIAGLGGHSWVRFTDPSGRVTVIDTTLKYIGDVHGCNVQNPWDYCRPEEIKK</sequence>
<reference evidence="1 2" key="1">
    <citation type="journal article" date="2015" name="Nature">
        <title>rRNA introns, odd ribosomes, and small enigmatic genomes across a large radiation of phyla.</title>
        <authorList>
            <person name="Brown C.T."/>
            <person name="Hug L.A."/>
            <person name="Thomas B.C."/>
            <person name="Sharon I."/>
            <person name="Castelle C.J."/>
            <person name="Singh A."/>
            <person name="Wilkins M.J."/>
            <person name="Williams K.H."/>
            <person name="Banfield J.F."/>
        </authorList>
    </citation>
    <scope>NUCLEOTIDE SEQUENCE [LARGE SCALE GENOMIC DNA]</scope>
</reference>
<accession>A0A0G1PMN5</accession>
<gene>
    <name evidence="1" type="ORF">UX09_C0046G0005</name>
</gene>
<organism evidence="1 2">
    <name type="scientific">Candidatus Uhrbacteria bacterium GW2011_GWE2_45_35</name>
    <dbReference type="NCBI Taxonomy" id="1618993"/>
    <lineage>
        <taxon>Bacteria</taxon>
        <taxon>Candidatus Uhriibacteriota</taxon>
    </lineage>
</organism>
<name>A0A0G1PMN5_9BACT</name>
<evidence type="ECO:0000313" key="1">
    <source>
        <dbReference type="EMBL" id="KKU06643.1"/>
    </source>
</evidence>
<protein>
    <recommendedName>
        <fullName evidence="3">Transglutaminase-like domain-containing protein</fullName>
    </recommendedName>
</protein>
<proteinExistence type="predicted"/>
<comment type="caution">
    <text evidence="1">The sequence shown here is derived from an EMBL/GenBank/DDBJ whole genome shotgun (WGS) entry which is preliminary data.</text>
</comment>
<dbReference type="EMBL" id="LCKW01000046">
    <property type="protein sequence ID" value="KKU06643.1"/>
    <property type="molecule type" value="Genomic_DNA"/>
</dbReference>
<evidence type="ECO:0008006" key="3">
    <source>
        <dbReference type="Google" id="ProtNLM"/>
    </source>
</evidence>